<organism evidence="9 10">
    <name type="scientific">Senegalimassilia faecalis</name>
    <dbReference type="NCBI Taxonomy" id="2509433"/>
    <lineage>
        <taxon>Bacteria</taxon>
        <taxon>Bacillati</taxon>
        <taxon>Actinomycetota</taxon>
        <taxon>Coriobacteriia</taxon>
        <taxon>Coriobacteriales</taxon>
        <taxon>Coriobacteriaceae</taxon>
        <taxon>Senegalimassilia</taxon>
    </lineage>
</organism>
<evidence type="ECO:0000259" key="8">
    <source>
        <dbReference type="Pfam" id="PF02492"/>
    </source>
</evidence>
<evidence type="ECO:0000313" key="10">
    <source>
        <dbReference type="Proteomes" id="UP000293345"/>
    </source>
</evidence>
<dbReference type="GO" id="GO:0051604">
    <property type="term" value="P:protein maturation"/>
    <property type="evidence" value="ECO:0007669"/>
    <property type="project" value="InterPro"/>
</dbReference>
<dbReference type="GO" id="GO:0016151">
    <property type="term" value="F:nickel cation binding"/>
    <property type="evidence" value="ECO:0007669"/>
    <property type="project" value="InterPro"/>
</dbReference>
<dbReference type="Pfam" id="PF02492">
    <property type="entry name" value="cobW"/>
    <property type="match status" value="1"/>
</dbReference>
<dbReference type="GO" id="GO:0008270">
    <property type="term" value="F:zinc ion binding"/>
    <property type="evidence" value="ECO:0007669"/>
    <property type="project" value="TreeGrafter"/>
</dbReference>
<evidence type="ECO:0000256" key="6">
    <source>
        <dbReference type="ARBA" id="ARBA00022833"/>
    </source>
</evidence>
<dbReference type="PANTHER" id="PTHR30134">
    <property type="entry name" value="HYDROGENASE PROTEIN ASSEMBLY PROTEIN, NICKEL CHAPERONE"/>
    <property type="match status" value="1"/>
</dbReference>
<evidence type="ECO:0000256" key="1">
    <source>
        <dbReference type="ARBA" id="ARBA00006211"/>
    </source>
</evidence>
<dbReference type="SUPFAM" id="SSF52540">
    <property type="entry name" value="P-loop containing nucleoside triphosphate hydrolases"/>
    <property type="match status" value="1"/>
</dbReference>
<dbReference type="InterPro" id="IPR027417">
    <property type="entry name" value="P-loop_NTPase"/>
</dbReference>
<dbReference type="InterPro" id="IPR004392">
    <property type="entry name" value="Hyd_mat_HypB"/>
</dbReference>
<keyword evidence="10" id="KW-1185">Reference proteome</keyword>
<dbReference type="PANTHER" id="PTHR30134:SF2">
    <property type="entry name" value="HYDROGENASE MATURATION FACTOR HYPB"/>
    <property type="match status" value="1"/>
</dbReference>
<evidence type="ECO:0000256" key="7">
    <source>
        <dbReference type="ARBA" id="ARBA00023134"/>
    </source>
</evidence>
<dbReference type="AlphaFoldDB" id="A0A4Q2K1P9"/>
<dbReference type="NCBIfam" id="TIGR00073">
    <property type="entry name" value="hypB"/>
    <property type="match status" value="1"/>
</dbReference>
<keyword evidence="5" id="KW-0378">Hydrolase</keyword>
<accession>A0A4Q2K1P9</accession>
<name>A0A4Q2K1P9_9ACTN</name>
<dbReference type="Proteomes" id="UP000293345">
    <property type="component" value="Unassembled WGS sequence"/>
</dbReference>
<keyword evidence="2" id="KW-0533">Nickel</keyword>
<dbReference type="OrthoDB" id="9802035at2"/>
<reference evidence="9 10" key="1">
    <citation type="submission" date="2019-01" db="EMBL/GenBank/DDBJ databases">
        <title>Senegalimassilia sp. nov. KGMB04484 isolated human feces.</title>
        <authorList>
            <person name="Han K.-I."/>
            <person name="Kim J.-S."/>
            <person name="Lee K.C."/>
            <person name="Suh M.K."/>
            <person name="Eom M.K."/>
            <person name="Lee J.H."/>
            <person name="Park S.-H."/>
            <person name="Kang S.W."/>
            <person name="Park J.-E."/>
            <person name="Oh B.S."/>
            <person name="Yu S.Y."/>
            <person name="Choi S.-H."/>
            <person name="Lee D.H."/>
            <person name="Yoon H."/>
            <person name="Kim B.-Y."/>
            <person name="Lee J.H."/>
            <person name="Lee J.-S."/>
        </authorList>
    </citation>
    <scope>NUCLEOTIDE SEQUENCE [LARGE SCALE GENOMIC DNA]</scope>
    <source>
        <strain evidence="9 10">KGMB04484</strain>
    </source>
</reference>
<dbReference type="GO" id="GO:0003924">
    <property type="term" value="F:GTPase activity"/>
    <property type="evidence" value="ECO:0007669"/>
    <property type="project" value="InterPro"/>
</dbReference>
<keyword evidence="6" id="KW-0862">Zinc</keyword>
<evidence type="ECO:0000256" key="4">
    <source>
        <dbReference type="ARBA" id="ARBA00022741"/>
    </source>
</evidence>
<evidence type="ECO:0000256" key="5">
    <source>
        <dbReference type="ARBA" id="ARBA00022801"/>
    </source>
</evidence>
<comment type="similarity">
    <text evidence="1">Belongs to the SIMIBI class G3E GTPase family. HypB/HupM subfamily.</text>
</comment>
<protein>
    <submittedName>
        <fullName evidence="9">Hydrogenase accessory protein HypB</fullName>
    </submittedName>
</protein>
<dbReference type="InterPro" id="IPR003495">
    <property type="entry name" value="CobW/HypB/UreG_nucleotide-bd"/>
</dbReference>
<dbReference type="EMBL" id="SDPW01000001">
    <property type="protein sequence ID" value="RXZ53623.1"/>
    <property type="molecule type" value="Genomic_DNA"/>
</dbReference>
<evidence type="ECO:0000256" key="2">
    <source>
        <dbReference type="ARBA" id="ARBA00022596"/>
    </source>
</evidence>
<dbReference type="Gene3D" id="3.40.50.300">
    <property type="entry name" value="P-loop containing nucleotide triphosphate hydrolases"/>
    <property type="match status" value="1"/>
</dbReference>
<comment type="caution">
    <text evidence="9">The sequence shown here is derived from an EMBL/GenBank/DDBJ whole genome shotgun (WGS) entry which is preliminary data.</text>
</comment>
<keyword evidence="7" id="KW-0342">GTP-binding</keyword>
<keyword evidence="3" id="KW-0479">Metal-binding</keyword>
<sequence>MRMDTKQSAFIKSDQMAAALRRRFAEHHVYLLDLLASPGSGKTSTILATIEALRDEFNIAVVESEKASNADVERIKAQGIAAVRVDVDGACCLDAEALNCAVGELDFARLDLVIVENAGSLARPADFDLGENAKAVILSVSEGDAKPLECPGAFRASQAVVLNKVDTVAAFGFDCQAFCENVRQANPQAPIFPIAATKGDGVEEWATWLAEQIRAIQ</sequence>
<dbReference type="PIRSF" id="PIRSF005624">
    <property type="entry name" value="Ni-bind_GTPase"/>
    <property type="match status" value="1"/>
</dbReference>
<evidence type="ECO:0000256" key="3">
    <source>
        <dbReference type="ARBA" id="ARBA00022723"/>
    </source>
</evidence>
<dbReference type="GO" id="GO:0005525">
    <property type="term" value="F:GTP binding"/>
    <property type="evidence" value="ECO:0007669"/>
    <property type="project" value="UniProtKB-KW"/>
</dbReference>
<feature type="domain" description="CobW/HypB/UreG nucleotide-binding" evidence="8">
    <location>
        <begin position="37"/>
        <end position="192"/>
    </location>
</feature>
<keyword evidence="4" id="KW-0547">Nucleotide-binding</keyword>
<proteinExistence type="inferred from homology"/>
<gene>
    <name evidence="9" type="primary">hypB</name>
    <name evidence="9" type="ORF">ET524_03270</name>
</gene>
<evidence type="ECO:0000313" key="9">
    <source>
        <dbReference type="EMBL" id="RXZ53623.1"/>
    </source>
</evidence>